<keyword evidence="3" id="KW-1185">Reference proteome</keyword>
<feature type="transmembrane region" description="Helical" evidence="1">
    <location>
        <begin position="208"/>
        <end position="227"/>
    </location>
</feature>
<dbReference type="InterPro" id="IPR025333">
    <property type="entry name" value="DUF4239"/>
</dbReference>
<dbReference type="Pfam" id="PF14023">
    <property type="entry name" value="Bestrophin-like"/>
    <property type="match status" value="1"/>
</dbReference>
<comment type="caution">
    <text evidence="2">The sequence shown here is derived from an EMBL/GenBank/DDBJ whole genome shotgun (WGS) entry which is preliminary data.</text>
</comment>
<keyword evidence="1" id="KW-0472">Membrane</keyword>
<organism evidence="2 3">
    <name type="scientific">Phyllobacterium trifolii</name>
    <dbReference type="NCBI Taxonomy" id="300193"/>
    <lineage>
        <taxon>Bacteria</taxon>
        <taxon>Pseudomonadati</taxon>
        <taxon>Pseudomonadota</taxon>
        <taxon>Alphaproteobacteria</taxon>
        <taxon>Hyphomicrobiales</taxon>
        <taxon>Phyllobacteriaceae</taxon>
        <taxon>Phyllobacterium</taxon>
    </lineage>
</organism>
<feature type="transmembrane region" description="Helical" evidence="1">
    <location>
        <begin position="44"/>
        <end position="67"/>
    </location>
</feature>
<dbReference type="Proteomes" id="UP000554520">
    <property type="component" value="Unassembled WGS sequence"/>
</dbReference>
<dbReference type="RefSeq" id="WP_183661936.1">
    <property type="nucleotide sequence ID" value="NZ_JACHXN010000006.1"/>
</dbReference>
<keyword evidence="1" id="KW-0812">Transmembrane</keyword>
<reference evidence="2 3" key="1">
    <citation type="submission" date="2020-08" db="EMBL/GenBank/DDBJ databases">
        <title>Genomic Encyclopedia of Type Strains, Phase III (KMG-III): the genomes of soil and plant-associated and newly described type strains.</title>
        <authorList>
            <person name="Whitman W."/>
        </authorList>
    </citation>
    <scope>NUCLEOTIDE SEQUENCE [LARGE SCALE GENOMIC DNA]</scope>
    <source>
        <strain evidence="2 3">CECT 7015</strain>
    </source>
</reference>
<sequence>MSALAIGGVAFVCLSFAVVAGIFIRDRLPKHHLSTDSKEAIKLATAVVGTLSALAVGFLIASAKTAFDDAEAELRTSVARVVLLDRVMAHYGPETKEARRLLAELVSLRLQDAWVDEDHDDTTPDARKSDLGVEPVQDQLRALSPETDAKRQLQSRAIAISGEIAEAHWLLLEKGGEGLPQAFLVILVFWLALLFFTFGLLAPANATVIGMLFVCALSVGGAIFLIIDMAHPYLGIIQVSDAPLRTALEHLGR</sequence>
<name>A0A839UAJ3_9HYPH</name>
<accession>A0A839UAJ3</accession>
<evidence type="ECO:0000313" key="3">
    <source>
        <dbReference type="Proteomes" id="UP000554520"/>
    </source>
</evidence>
<feature type="transmembrane region" description="Helical" evidence="1">
    <location>
        <begin position="182"/>
        <end position="202"/>
    </location>
</feature>
<keyword evidence="1" id="KW-1133">Transmembrane helix</keyword>
<proteinExistence type="predicted"/>
<protein>
    <recommendedName>
        <fullName evidence="4">DUF4239 domain-containing protein</fullName>
    </recommendedName>
</protein>
<evidence type="ECO:0000256" key="1">
    <source>
        <dbReference type="SAM" id="Phobius"/>
    </source>
</evidence>
<dbReference type="AlphaFoldDB" id="A0A839UAJ3"/>
<evidence type="ECO:0008006" key="4">
    <source>
        <dbReference type="Google" id="ProtNLM"/>
    </source>
</evidence>
<evidence type="ECO:0000313" key="2">
    <source>
        <dbReference type="EMBL" id="MBB3145962.1"/>
    </source>
</evidence>
<dbReference type="EMBL" id="JACHXN010000006">
    <property type="protein sequence ID" value="MBB3145962.1"/>
    <property type="molecule type" value="Genomic_DNA"/>
</dbReference>
<gene>
    <name evidence="2" type="ORF">FHS21_002376</name>
</gene>